<protein>
    <submittedName>
        <fullName evidence="1">Uncharacterized protein</fullName>
    </submittedName>
</protein>
<dbReference type="AlphaFoldDB" id="A0ABD0UNT7"/>
<gene>
    <name evidence="1" type="ORF">M5K25_017937</name>
</gene>
<keyword evidence="2" id="KW-1185">Reference proteome</keyword>
<proteinExistence type="predicted"/>
<comment type="caution">
    <text evidence="1">The sequence shown here is derived from an EMBL/GenBank/DDBJ whole genome shotgun (WGS) entry which is preliminary data.</text>
</comment>
<name>A0ABD0UNT7_DENTH</name>
<reference evidence="1 2" key="1">
    <citation type="journal article" date="2024" name="Plant Biotechnol. J.">
        <title>Dendrobium thyrsiflorum genome and its molecular insights into genes involved in important horticultural traits.</title>
        <authorList>
            <person name="Chen B."/>
            <person name="Wang J.Y."/>
            <person name="Zheng P.J."/>
            <person name="Li K.L."/>
            <person name="Liang Y.M."/>
            <person name="Chen X.F."/>
            <person name="Zhang C."/>
            <person name="Zhao X."/>
            <person name="He X."/>
            <person name="Zhang G.Q."/>
            <person name="Liu Z.J."/>
            <person name="Xu Q."/>
        </authorList>
    </citation>
    <scope>NUCLEOTIDE SEQUENCE [LARGE SCALE GENOMIC DNA]</scope>
    <source>
        <strain evidence="1">GZMU011</strain>
    </source>
</reference>
<dbReference type="Proteomes" id="UP001552299">
    <property type="component" value="Unassembled WGS sequence"/>
</dbReference>
<sequence>MKHFFLHYENLDLTFYQAMFSNNSRFTTMVAKPHALNKGHKRFGLLDSHSISNGNEGRLLLSTSFDLYISMIPAMKAGGRTESLARIPHILLTTSKTPSQLCLPEPPPNHLTPSSTSSKQWEIESWTSLGFPLDVSVPCVAARFSVLTPLGFPRLSPWLAAFGGGDLGKIQWSGNHGEKKEIRTETKEEKLASFSRRMRKRWNKLASFSKKKTRRYNEVATMERRKRLEAETKEEKLASFPRRRKRWNKLASFSKRKPAGQAIRLTRKGTLQLFSKPYAKNK</sequence>
<evidence type="ECO:0000313" key="1">
    <source>
        <dbReference type="EMBL" id="KAL0911996.1"/>
    </source>
</evidence>
<dbReference type="EMBL" id="JANQDX010000014">
    <property type="protein sequence ID" value="KAL0911996.1"/>
    <property type="molecule type" value="Genomic_DNA"/>
</dbReference>
<accession>A0ABD0UNT7</accession>
<evidence type="ECO:0000313" key="2">
    <source>
        <dbReference type="Proteomes" id="UP001552299"/>
    </source>
</evidence>
<organism evidence="1 2">
    <name type="scientific">Dendrobium thyrsiflorum</name>
    <name type="common">Pinecone-like raceme dendrobium</name>
    <name type="synonym">Orchid</name>
    <dbReference type="NCBI Taxonomy" id="117978"/>
    <lineage>
        <taxon>Eukaryota</taxon>
        <taxon>Viridiplantae</taxon>
        <taxon>Streptophyta</taxon>
        <taxon>Embryophyta</taxon>
        <taxon>Tracheophyta</taxon>
        <taxon>Spermatophyta</taxon>
        <taxon>Magnoliopsida</taxon>
        <taxon>Liliopsida</taxon>
        <taxon>Asparagales</taxon>
        <taxon>Orchidaceae</taxon>
        <taxon>Epidendroideae</taxon>
        <taxon>Malaxideae</taxon>
        <taxon>Dendrobiinae</taxon>
        <taxon>Dendrobium</taxon>
    </lineage>
</organism>